<evidence type="ECO:0000256" key="1">
    <source>
        <dbReference type="SAM" id="MobiDB-lite"/>
    </source>
</evidence>
<feature type="compositionally biased region" description="Low complexity" evidence="1">
    <location>
        <begin position="93"/>
        <end position="105"/>
    </location>
</feature>
<comment type="caution">
    <text evidence="2">The sequence shown here is derived from an EMBL/GenBank/DDBJ whole genome shotgun (WGS) entry which is preliminary data.</text>
</comment>
<reference evidence="2 3" key="1">
    <citation type="journal article" date="2020" name="ISME J.">
        <title>Uncovering the hidden diversity of litter-decomposition mechanisms in mushroom-forming fungi.</title>
        <authorList>
            <person name="Floudas D."/>
            <person name="Bentzer J."/>
            <person name="Ahren D."/>
            <person name="Johansson T."/>
            <person name="Persson P."/>
            <person name="Tunlid A."/>
        </authorList>
    </citation>
    <scope>NUCLEOTIDE SEQUENCE [LARGE SCALE GENOMIC DNA]</scope>
    <source>
        <strain evidence="2 3">CBS 146.42</strain>
    </source>
</reference>
<dbReference type="OrthoDB" id="514070at2759"/>
<keyword evidence="3" id="KW-1185">Reference proteome</keyword>
<name>A0A8H5GFN2_9AGAR</name>
<gene>
    <name evidence="2" type="ORF">D9756_000451</name>
</gene>
<dbReference type="Proteomes" id="UP000559027">
    <property type="component" value="Unassembled WGS sequence"/>
</dbReference>
<proteinExistence type="predicted"/>
<protein>
    <submittedName>
        <fullName evidence="2">Uncharacterized protein</fullName>
    </submittedName>
</protein>
<accession>A0A8H5GFN2</accession>
<organism evidence="2 3">
    <name type="scientific">Leucocoprinus leucothites</name>
    <dbReference type="NCBI Taxonomy" id="201217"/>
    <lineage>
        <taxon>Eukaryota</taxon>
        <taxon>Fungi</taxon>
        <taxon>Dikarya</taxon>
        <taxon>Basidiomycota</taxon>
        <taxon>Agaricomycotina</taxon>
        <taxon>Agaricomycetes</taxon>
        <taxon>Agaricomycetidae</taxon>
        <taxon>Agaricales</taxon>
        <taxon>Agaricineae</taxon>
        <taxon>Agaricaceae</taxon>
        <taxon>Leucocoprinus</taxon>
    </lineage>
</organism>
<feature type="region of interest" description="Disordered" evidence="1">
    <location>
        <begin position="93"/>
        <end position="137"/>
    </location>
</feature>
<evidence type="ECO:0000313" key="3">
    <source>
        <dbReference type="Proteomes" id="UP000559027"/>
    </source>
</evidence>
<evidence type="ECO:0000313" key="2">
    <source>
        <dbReference type="EMBL" id="KAF5363885.1"/>
    </source>
</evidence>
<sequence length="400" mass="43997">MADQESKLPLPQFLKILTNNGIPAAKAMAITGKIYKMYNTPSHFNELTDPKLAATGVSDKDDRKLVLTAFRKAGYVYKGKAVTKKEAIEKNIASSPGAGPSALSPTTKISPSKRKRMHSSDNNEYLPDGSQEEHTESLEFNEVLDEEKLRNKSCVINRAPVMAAWSMIVAECLGFKRDEALSIGRAISASVYTEMNAVSKGISLGVFKEGKGQGMEASSKGSQPYVDIMGRRIPLFQTQEGHWRALSSGSPVFPGSAFSYISRSFKQTTPFIIGALRLLALSYPPKVLNHKGWSLYADFRPGADGWGKRSEVKCDAILNLRHRDNTILSSNRQAEVVTTQPGELIIKVENCDVASTLLDEPQSKKARTMTLEGYEAVLDNNIAFDNVHLETTEFNSQGQR</sequence>
<dbReference type="EMBL" id="JAACJO010000001">
    <property type="protein sequence ID" value="KAF5363885.1"/>
    <property type="molecule type" value="Genomic_DNA"/>
</dbReference>
<dbReference type="AlphaFoldDB" id="A0A8H5GFN2"/>